<organism evidence="3 4">
    <name type="scientific">Duganella zoogloeoides</name>
    <dbReference type="NCBI Taxonomy" id="75659"/>
    <lineage>
        <taxon>Bacteria</taxon>
        <taxon>Pseudomonadati</taxon>
        <taxon>Pseudomonadota</taxon>
        <taxon>Betaproteobacteria</taxon>
        <taxon>Burkholderiales</taxon>
        <taxon>Oxalobacteraceae</taxon>
        <taxon>Telluria group</taxon>
        <taxon>Duganella</taxon>
    </lineage>
</organism>
<dbReference type="Proteomes" id="UP001326110">
    <property type="component" value="Chromosome"/>
</dbReference>
<feature type="transmembrane region" description="Helical" evidence="1">
    <location>
        <begin position="181"/>
        <end position="201"/>
    </location>
</feature>
<name>A0ABZ0XXR5_9BURK</name>
<proteinExistence type="predicted"/>
<sequence>MAVQLLPVFLVGLAGSIHCVGMCGGIVGALSASASTGAARAPVRTMIPIAAPGASATAGPAGASTAGAAASNGTAAALTRVLAYNTGRIASYMLAGAIAGGLAGGAQSLAGLAGVQLGFYWLANLMLVALGLHLMNAWRGLAWLEQGGRLLWQRAQPVIAPWMTTLLPVQKPQQALALGALWGWLPCGMVYSVLLTAMLSGDAFDGATVMLAFGLGTLPMLVGLGLIGARVQRAMRRPLVRIACGVAVLGFGLLGLLRAGGGDGITPEWITILCLTPH</sequence>
<keyword evidence="1" id="KW-0812">Transmembrane</keyword>
<dbReference type="InterPro" id="IPR039447">
    <property type="entry name" value="UreH-like_TM_dom"/>
</dbReference>
<evidence type="ECO:0000259" key="2">
    <source>
        <dbReference type="Pfam" id="PF13386"/>
    </source>
</evidence>
<keyword evidence="1" id="KW-0472">Membrane</keyword>
<feature type="transmembrane region" description="Helical" evidence="1">
    <location>
        <begin position="239"/>
        <end position="259"/>
    </location>
</feature>
<gene>
    <name evidence="3" type="ORF">SR858_26545</name>
</gene>
<protein>
    <submittedName>
        <fullName evidence="3">Sulfite exporter TauE/SafE family protein</fullName>
    </submittedName>
</protein>
<dbReference type="PANTHER" id="PTHR42208">
    <property type="entry name" value="HEAVY METAL TRANSPORTER-RELATED"/>
    <property type="match status" value="1"/>
</dbReference>
<evidence type="ECO:0000313" key="4">
    <source>
        <dbReference type="Proteomes" id="UP001326110"/>
    </source>
</evidence>
<dbReference type="Pfam" id="PF13386">
    <property type="entry name" value="DsbD_2"/>
    <property type="match status" value="1"/>
</dbReference>
<dbReference type="RefSeq" id="WP_019924201.1">
    <property type="nucleotide sequence ID" value="NZ_CP140152.1"/>
</dbReference>
<feature type="transmembrane region" description="Helical" evidence="1">
    <location>
        <begin position="89"/>
        <end position="112"/>
    </location>
</feature>
<reference evidence="3 4" key="1">
    <citation type="submission" date="2023-11" db="EMBL/GenBank/DDBJ databases">
        <title>MicrobeMod: A computational toolkit for identifying prokaryotic methylation and restriction-modification with nanopore sequencing.</title>
        <authorList>
            <person name="Crits-Christoph A."/>
            <person name="Kang S.C."/>
            <person name="Lee H."/>
            <person name="Ostrov N."/>
        </authorList>
    </citation>
    <scope>NUCLEOTIDE SEQUENCE [LARGE SCALE GENOMIC DNA]</scope>
    <source>
        <strain evidence="3 4">ATCC 25935</strain>
    </source>
</reference>
<dbReference type="PANTHER" id="PTHR42208:SF1">
    <property type="entry name" value="HEAVY METAL TRANSPORTER"/>
    <property type="match status" value="1"/>
</dbReference>
<evidence type="ECO:0000256" key="1">
    <source>
        <dbReference type="SAM" id="Phobius"/>
    </source>
</evidence>
<feature type="transmembrane region" description="Helical" evidence="1">
    <location>
        <begin position="207"/>
        <end position="227"/>
    </location>
</feature>
<accession>A0ABZ0XXR5</accession>
<feature type="transmembrane region" description="Helical" evidence="1">
    <location>
        <begin position="119"/>
        <end position="138"/>
    </location>
</feature>
<keyword evidence="4" id="KW-1185">Reference proteome</keyword>
<dbReference type="GeneID" id="43165765"/>
<feature type="domain" description="Urease accessory protein UreH-like transmembrane" evidence="2">
    <location>
        <begin position="8"/>
        <end position="253"/>
    </location>
</feature>
<keyword evidence="1" id="KW-1133">Transmembrane helix</keyword>
<dbReference type="EMBL" id="CP140152">
    <property type="protein sequence ID" value="WQH04555.1"/>
    <property type="molecule type" value="Genomic_DNA"/>
</dbReference>
<evidence type="ECO:0000313" key="3">
    <source>
        <dbReference type="EMBL" id="WQH04555.1"/>
    </source>
</evidence>